<evidence type="ECO:0000259" key="5">
    <source>
        <dbReference type="PROSITE" id="PS50850"/>
    </source>
</evidence>
<feature type="transmembrane region" description="Helical" evidence="4">
    <location>
        <begin position="293"/>
        <end position="312"/>
    </location>
</feature>
<dbReference type="OrthoDB" id="8558006at2"/>
<dbReference type="InterPro" id="IPR020846">
    <property type="entry name" value="MFS_dom"/>
</dbReference>
<dbReference type="PANTHER" id="PTHR23534">
    <property type="entry name" value="MFS PERMEASE"/>
    <property type="match status" value="1"/>
</dbReference>
<sequence length="410" mass="43568">MTATAQHRATPEVKRNVALLATCQGLGTSTMSMMIAMGGLVGYWLAENKGLATLPVTTVVTGTALMTIPAAHLMGRVGRRAGFMMGTMLGVAGGFMACLALYLQSFWLFCAATGLVGMFSAFVQQYRHAAVDMAPIPFRPRAVSLVMAGGVVAGFLGPELVKWTKDMVIDLPGLGAIAIPYFGAYLGVVALCVISAVILSFLRIPRPVRRTRAEQGRPLSEIMKQPVFWVAAGSGMAGFGVMSLIMTATPLAMVGCGLADTQAFTVIQWHVVAMFAPSFFTGHLISRFGVLRIIAVGGVLNLICVATALSGLEFLHFWSALVLLGIGWNFMFVGGTTLLAECYEPEEAPRVQGLNDFLVFGMVAVSSLSSGQLLEFIGWNAVTLTAVPVIGLALAGVFWLMATRRGMRRA</sequence>
<feature type="transmembrane region" description="Helical" evidence="4">
    <location>
        <begin position="377"/>
        <end position="402"/>
    </location>
</feature>
<feature type="transmembrane region" description="Helical" evidence="4">
    <location>
        <begin position="52"/>
        <end position="74"/>
    </location>
</feature>
<feature type="transmembrane region" description="Helical" evidence="4">
    <location>
        <begin position="227"/>
        <end position="246"/>
    </location>
</feature>
<evidence type="ECO:0000256" key="3">
    <source>
        <dbReference type="ARBA" id="ARBA00023136"/>
    </source>
</evidence>
<evidence type="ECO:0000256" key="1">
    <source>
        <dbReference type="ARBA" id="ARBA00022692"/>
    </source>
</evidence>
<keyword evidence="7" id="KW-1185">Reference proteome</keyword>
<feature type="transmembrane region" description="Helical" evidence="4">
    <location>
        <begin position="17"/>
        <end position="46"/>
    </location>
</feature>
<feature type="transmembrane region" description="Helical" evidence="4">
    <location>
        <begin position="318"/>
        <end position="341"/>
    </location>
</feature>
<organism evidence="6 7">
    <name type="scientific">Minwuia thermotolerans</name>
    <dbReference type="NCBI Taxonomy" id="2056226"/>
    <lineage>
        <taxon>Bacteria</taxon>
        <taxon>Pseudomonadati</taxon>
        <taxon>Pseudomonadota</taxon>
        <taxon>Alphaproteobacteria</taxon>
        <taxon>Minwuiales</taxon>
        <taxon>Minwuiaceae</taxon>
        <taxon>Minwuia</taxon>
    </lineage>
</organism>
<dbReference type="Gene3D" id="1.20.1250.20">
    <property type="entry name" value="MFS general substrate transporter like domains"/>
    <property type="match status" value="1"/>
</dbReference>
<feature type="transmembrane region" description="Helical" evidence="4">
    <location>
        <begin position="81"/>
        <end position="100"/>
    </location>
</feature>
<reference evidence="6 7" key="1">
    <citation type="submission" date="2017-11" db="EMBL/GenBank/DDBJ databases">
        <title>Draft genome sequence of Rhizobiales bacterium SY3-13.</title>
        <authorList>
            <person name="Sun C."/>
        </authorList>
    </citation>
    <scope>NUCLEOTIDE SEQUENCE [LARGE SCALE GENOMIC DNA]</scope>
    <source>
        <strain evidence="6 7">SY3-13</strain>
    </source>
</reference>
<evidence type="ECO:0000256" key="2">
    <source>
        <dbReference type="ARBA" id="ARBA00022989"/>
    </source>
</evidence>
<feature type="transmembrane region" description="Helical" evidence="4">
    <location>
        <begin position="266"/>
        <end position="286"/>
    </location>
</feature>
<feature type="transmembrane region" description="Helical" evidence="4">
    <location>
        <begin position="353"/>
        <end position="371"/>
    </location>
</feature>
<dbReference type="InterPro" id="IPR011701">
    <property type="entry name" value="MFS"/>
</dbReference>
<dbReference type="GO" id="GO:0022857">
    <property type="term" value="F:transmembrane transporter activity"/>
    <property type="evidence" value="ECO:0007669"/>
    <property type="project" value="InterPro"/>
</dbReference>
<name>A0A2M9G1A8_9PROT</name>
<feature type="transmembrane region" description="Helical" evidence="4">
    <location>
        <begin position="106"/>
        <end position="126"/>
    </location>
</feature>
<evidence type="ECO:0000313" key="7">
    <source>
        <dbReference type="Proteomes" id="UP000229498"/>
    </source>
</evidence>
<dbReference type="AlphaFoldDB" id="A0A2M9G1A8"/>
<comment type="caution">
    <text evidence="6">The sequence shown here is derived from an EMBL/GenBank/DDBJ whole genome shotgun (WGS) entry which is preliminary data.</text>
</comment>
<evidence type="ECO:0000256" key="4">
    <source>
        <dbReference type="SAM" id="Phobius"/>
    </source>
</evidence>
<dbReference type="EMBL" id="PHIG01000032">
    <property type="protein sequence ID" value="PJK29493.1"/>
    <property type="molecule type" value="Genomic_DNA"/>
</dbReference>
<keyword evidence="3 4" id="KW-0472">Membrane</keyword>
<feature type="domain" description="Major facilitator superfamily (MFS) profile" evidence="5">
    <location>
        <begin position="226"/>
        <end position="410"/>
    </location>
</feature>
<evidence type="ECO:0000313" key="6">
    <source>
        <dbReference type="EMBL" id="PJK29493.1"/>
    </source>
</evidence>
<dbReference type="InterPro" id="IPR036259">
    <property type="entry name" value="MFS_trans_sf"/>
</dbReference>
<dbReference type="Proteomes" id="UP000229498">
    <property type="component" value="Unassembled WGS sequence"/>
</dbReference>
<dbReference type="SUPFAM" id="SSF103473">
    <property type="entry name" value="MFS general substrate transporter"/>
    <property type="match status" value="1"/>
</dbReference>
<protein>
    <submittedName>
        <fullName evidence="6">MFS transporter</fullName>
    </submittedName>
</protein>
<dbReference type="PROSITE" id="PS50850">
    <property type="entry name" value="MFS"/>
    <property type="match status" value="1"/>
</dbReference>
<accession>A0A2M9G1A8</accession>
<dbReference type="PANTHER" id="PTHR23534:SF1">
    <property type="entry name" value="MAJOR FACILITATOR SUPERFAMILY PROTEIN"/>
    <property type="match status" value="1"/>
</dbReference>
<feature type="transmembrane region" description="Helical" evidence="4">
    <location>
        <begin position="138"/>
        <end position="157"/>
    </location>
</feature>
<keyword evidence="2 4" id="KW-1133">Transmembrane helix</keyword>
<feature type="transmembrane region" description="Helical" evidence="4">
    <location>
        <begin position="177"/>
        <end position="202"/>
    </location>
</feature>
<gene>
    <name evidence="6" type="ORF">CVT23_10540</name>
</gene>
<dbReference type="RefSeq" id="WP_109793517.1">
    <property type="nucleotide sequence ID" value="NZ_PHIG01000032.1"/>
</dbReference>
<proteinExistence type="predicted"/>
<dbReference type="Pfam" id="PF07690">
    <property type="entry name" value="MFS_1"/>
    <property type="match status" value="1"/>
</dbReference>
<keyword evidence="1 4" id="KW-0812">Transmembrane</keyword>